<gene>
    <name evidence="1" type="ORF">NPIL_402481</name>
</gene>
<feature type="non-terminal residue" evidence="1">
    <location>
        <position position="68"/>
    </location>
</feature>
<dbReference type="AlphaFoldDB" id="A0A8X6Q7E6"/>
<comment type="caution">
    <text evidence="1">The sequence shown here is derived from an EMBL/GenBank/DDBJ whole genome shotgun (WGS) entry which is preliminary data.</text>
</comment>
<dbReference type="EMBL" id="BMAW01076965">
    <property type="protein sequence ID" value="GFU04039.1"/>
    <property type="molecule type" value="Genomic_DNA"/>
</dbReference>
<evidence type="ECO:0000313" key="1">
    <source>
        <dbReference type="EMBL" id="GFU04039.1"/>
    </source>
</evidence>
<protein>
    <submittedName>
        <fullName evidence="1">Uncharacterized protein</fullName>
    </submittedName>
</protein>
<evidence type="ECO:0000313" key="2">
    <source>
        <dbReference type="Proteomes" id="UP000887013"/>
    </source>
</evidence>
<dbReference type="Proteomes" id="UP000887013">
    <property type="component" value="Unassembled WGS sequence"/>
</dbReference>
<proteinExistence type="predicted"/>
<keyword evidence="2" id="KW-1185">Reference proteome</keyword>
<sequence>MRGCIRILNGKREEISPSGIDWFKTCNHIRYRIPSERFLGQLNQADLYARSLLSPISCKHTIGGCHGV</sequence>
<organism evidence="1 2">
    <name type="scientific">Nephila pilipes</name>
    <name type="common">Giant wood spider</name>
    <name type="synonym">Nephila maculata</name>
    <dbReference type="NCBI Taxonomy" id="299642"/>
    <lineage>
        <taxon>Eukaryota</taxon>
        <taxon>Metazoa</taxon>
        <taxon>Ecdysozoa</taxon>
        <taxon>Arthropoda</taxon>
        <taxon>Chelicerata</taxon>
        <taxon>Arachnida</taxon>
        <taxon>Araneae</taxon>
        <taxon>Araneomorphae</taxon>
        <taxon>Entelegynae</taxon>
        <taxon>Araneoidea</taxon>
        <taxon>Nephilidae</taxon>
        <taxon>Nephila</taxon>
    </lineage>
</organism>
<accession>A0A8X6Q7E6</accession>
<reference evidence="1" key="1">
    <citation type="submission" date="2020-08" db="EMBL/GenBank/DDBJ databases">
        <title>Multicomponent nature underlies the extraordinary mechanical properties of spider dragline silk.</title>
        <authorList>
            <person name="Kono N."/>
            <person name="Nakamura H."/>
            <person name="Mori M."/>
            <person name="Yoshida Y."/>
            <person name="Ohtoshi R."/>
            <person name="Malay A.D."/>
            <person name="Moran D.A.P."/>
            <person name="Tomita M."/>
            <person name="Numata K."/>
            <person name="Arakawa K."/>
        </authorList>
    </citation>
    <scope>NUCLEOTIDE SEQUENCE</scope>
</reference>
<name>A0A8X6Q7E6_NEPPI</name>